<dbReference type="Proteomes" id="UP001336835">
    <property type="component" value="Unassembled WGS sequence"/>
</dbReference>
<dbReference type="RefSeq" id="WP_330108250.1">
    <property type="nucleotide sequence ID" value="NZ_JAZDQT010000002.1"/>
</dbReference>
<protein>
    <submittedName>
        <fullName evidence="3">DUF1648 domain-containing protein</fullName>
    </submittedName>
</protein>
<keyword evidence="4" id="KW-1185">Reference proteome</keyword>
<keyword evidence="1" id="KW-1133">Transmembrane helix</keyword>
<feature type="domain" description="DUF1648" evidence="2">
    <location>
        <begin position="25"/>
        <end position="69"/>
    </location>
</feature>
<name>A0ABU7I8X6_9SPHI</name>
<evidence type="ECO:0000259" key="2">
    <source>
        <dbReference type="Pfam" id="PF07853"/>
    </source>
</evidence>
<reference evidence="3 4" key="1">
    <citation type="submission" date="2024-01" db="EMBL/GenBank/DDBJ databases">
        <title>Pedobacter sp. nov., isolated from fresh soil.</title>
        <authorList>
            <person name="Le N.T.T."/>
        </authorList>
    </citation>
    <scope>NUCLEOTIDE SEQUENCE [LARGE SCALE GENOMIC DNA]</scope>
    <source>
        <strain evidence="3 4">KR3-3</strain>
    </source>
</reference>
<keyword evidence="1" id="KW-0812">Transmembrane</keyword>
<feature type="transmembrane region" description="Helical" evidence="1">
    <location>
        <begin position="61"/>
        <end position="79"/>
    </location>
</feature>
<keyword evidence="1" id="KW-0472">Membrane</keyword>
<evidence type="ECO:0000256" key="1">
    <source>
        <dbReference type="SAM" id="Phobius"/>
    </source>
</evidence>
<evidence type="ECO:0000313" key="3">
    <source>
        <dbReference type="EMBL" id="MEE1945932.1"/>
    </source>
</evidence>
<sequence length="164" mass="18741">MERPKLQLTLSPLDKMVMILGWIALVALWWLTISHYRSLPEVIPTHYNAMGKIDAYGSKRTVFILPAIGTILFVVIAILNRFPQVFNYPTEITADNALRQYTNATRLLRLLQLMLMLVFLFIQFKTMKATVDGASGLGVWFLPTVLVFIFVPVAYFVVRSFKAK</sequence>
<accession>A0ABU7I8X6</accession>
<gene>
    <name evidence="3" type="ORF">VRU48_12495</name>
</gene>
<dbReference type="Pfam" id="PF07853">
    <property type="entry name" value="DUF1648"/>
    <property type="match status" value="1"/>
</dbReference>
<organism evidence="3 4">
    <name type="scientific">Pedobacter albus</name>
    <dbReference type="NCBI Taxonomy" id="3113905"/>
    <lineage>
        <taxon>Bacteria</taxon>
        <taxon>Pseudomonadati</taxon>
        <taxon>Bacteroidota</taxon>
        <taxon>Sphingobacteriia</taxon>
        <taxon>Sphingobacteriales</taxon>
        <taxon>Sphingobacteriaceae</taxon>
        <taxon>Pedobacter</taxon>
    </lineage>
</organism>
<dbReference type="InterPro" id="IPR012867">
    <property type="entry name" value="DUF1648"/>
</dbReference>
<feature type="transmembrane region" description="Helical" evidence="1">
    <location>
        <begin position="12"/>
        <end position="31"/>
    </location>
</feature>
<comment type="caution">
    <text evidence="3">The sequence shown here is derived from an EMBL/GenBank/DDBJ whole genome shotgun (WGS) entry which is preliminary data.</text>
</comment>
<feature type="transmembrane region" description="Helical" evidence="1">
    <location>
        <begin position="137"/>
        <end position="158"/>
    </location>
</feature>
<dbReference type="EMBL" id="JAZDQT010000002">
    <property type="protein sequence ID" value="MEE1945932.1"/>
    <property type="molecule type" value="Genomic_DNA"/>
</dbReference>
<evidence type="ECO:0000313" key="4">
    <source>
        <dbReference type="Proteomes" id="UP001336835"/>
    </source>
</evidence>
<proteinExistence type="predicted"/>
<feature type="transmembrane region" description="Helical" evidence="1">
    <location>
        <begin position="107"/>
        <end position="125"/>
    </location>
</feature>